<evidence type="ECO:0000313" key="6">
    <source>
        <dbReference type="EMBL" id="SFV39489.1"/>
    </source>
</evidence>
<protein>
    <submittedName>
        <fullName evidence="5 6">Transcriptional regulator</fullName>
    </submittedName>
</protein>
<dbReference type="KEGG" id="laca:LAC1533_0069"/>
<dbReference type="InterPro" id="IPR000847">
    <property type="entry name" value="LysR_HTH_N"/>
</dbReference>
<dbReference type="GO" id="GO:0003700">
    <property type="term" value="F:DNA-binding transcription factor activity"/>
    <property type="evidence" value="ECO:0007669"/>
    <property type="project" value="InterPro"/>
</dbReference>
<evidence type="ECO:0000313" key="5">
    <source>
        <dbReference type="EMBL" id="KRN87278.1"/>
    </source>
</evidence>
<dbReference type="Proteomes" id="UP000051491">
    <property type="component" value="Unassembled WGS sequence"/>
</dbReference>
<sequence length="288" mass="33088">MNYNLMPVKYFIDVVQTRGFISAAKRNYVSETAVSLAVNKLEKQLGDRLLNRSGGQFSLTPAGEEFYKRATEIIDAYTEIWRHPNEHLDKLLRIHFLQGMGNYAALFASKLPKQYDSSFDEEVYDSSISRLVMGNYDFLIGFENMFANNAKITTFTLKVLDFDLLFNKKEFDKESELQELSQHSKLYMQNWKSSGISHIQTKMLEQYNRYGWGEEVVASVNSFEAACLCVNFRGGITMVPKGFLTPSYCENIYKFSPDHLKNVFRIVVAISSSRTDKLAEIVTNSLRQ</sequence>
<gene>
    <name evidence="5" type="ORF">IV43_GL001578</name>
    <name evidence="6" type="ORF">LAC1533_0069</name>
</gene>
<dbReference type="InterPro" id="IPR036388">
    <property type="entry name" value="WH-like_DNA-bd_sf"/>
</dbReference>
<dbReference type="STRING" id="89059.LAC1533_0069"/>
<evidence type="ECO:0000256" key="1">
    <source>
        <dbReference type="ARBA" id="ARBA00009437"/>
    </source>
</evidence>
<evidence type="ECO:0000256" key="3">
    <source>
        <dbReference type="ARBA" id="ARBA00023163"/>
    </source>
</evidence>
<dbReference type="EMBL" id="LT630287">
    <property type="protein sequence ID" value="SFV39489.1"/>
    <property type="molecule type" value="Genomic_DNA"/>
</dbReference>
<evidence type="ECO:0000259" key="4">
    <source>
        <dbReference type="PROSITE" id="PS50931"/>
    </source>
</evidence>
<dbReference type="PROSITE" id="PS50931">
    <property type="entry name" value="HTH_LYSR"/>
    <property type="match status" value="1"/>
</dbReference>
<evidence type="ECO:0000313" key="8">
    <source>
        <dbReference type="Proteomes" id="UP000190935"/>
    </source>
</evidence>
<dbReference type="GeneID" id="95348179"/>
<dbReference type="Gene3D" id="1.10.10.10">
    <property type="entry name" value="Winged helix-like DNA-binding domain superfamily/Winged helix DNA-binding domain"/>
    <property type="match status" value="1"/>
</dbReference>
<dbReference type="PATRIC" id="fig|89059.3.peg.1685"/>
<dbReference type="AlphaFoldDB" id="A0A0R2KCU3"/>
<dbReference type="RefSeq" id="WP_010495519.1">
    <property type="nucleotide sequence ID" value="NZ_JQBK01000005.1"/>
</dbReference>
<keyword evidence="3" id="KW-0804">Transcription</keyword>
<comment type="similarity">
    <text evidence="1">Belongs to the LysR transcriptional regulatory family.</text>
</comment>
<accession>A0A0R2KCU3</accession>
<reference evidence="8" key="3">
    <citation type="submission" date="2016-11" db="EMBL/GenBank/DDBJ databases">
        <authorList>
            <person name="Papadimitriou K."/>
        </authorList>
    </citation>
    <scope>NUCLEOTIDE SEQUENCE [LARGE SCALE GENOMIC DNA]</scope>
    <source>
        <strain evidence="8">ACA-DC 1533</strain>
    </source>
</reference>
<evidence type="ECO:0000313" key="7">
    <source>
        <dbReference type="Proteomes" id="UP000051491"/>
    </source>
</evidence>
<proteinExistence type="inferred from homology"/>
<keyword evidence="2" id="KW-0805">Transcription regulation</keyword>
<dbReference type="Proteomes" id="UP000190935">
    <property type="component" value="Chromosome I"/>
</dbReference>
<evidence type="ECO:0000256" key="2">
    <source>
        <dbReference type="ARBA" id="ARBA00023015"/>
    </source>
</evidence>
<dbReference type="PANTHER" id="PTHR30126">
    <property type="entry name" value="HTH-TYPE TRANSCRIPTIONAL REGULATOR"/>
    <property type="match status" value="1"/>
</dbReference>
<dbReference type="InterPro" id="IPR036390">
    <property type="entry name" value="WH_DNA-bd_sf"/>
</dbReference>
<feature type="domain" description="HTH lysR-type" evidence="4">
    <location>
        <begin position="1"/>
        <end position="60"/>
    </location>
</feature>
<reference evidence="6" key="2">
    <citation type="submission" date="2016-11" db="EMBL/GenBank/DDBJ databases">
        <authorList>
            <person name="Jaros S."/>
            <person name="Januszkiewicz K."/>
            <person name="Wedrychowicz H."/>
        </authorList>
    </citation>
    <scope>NUCLEOTIDE SEQUENCE [LARGE SCALE GENOMIC DNA]</scope>
    <source>
        <strain evidence="6">ACA-DC 1533</strain>
    </source>
</reference>
<dbReference type="EMBL" id="JQBK01000005">
    <property type="protein sequence ID" value="KRN87278.1"/>
    <property type="molecule type" value="Genomic_DNA"/>
</dbReference>
<dbReference type="OrthoDB" id="63123at2"/>
<dbReference type="Pfam" id="PF00126">
    <property type="entry name" value="HTH_1"/>
    <property type="match status" value="1"/>
</dbReference>
<organism evidence="5 7">
    <name type="scientific">Ligilactobacillus acidipiscis</name>
    <dbReference type="NCBI Taxonomy" id="89059"/>
    <lineage>
        <taxon>Bacteria</taxon>
        <taxon>Bacillati</taxon>
        <taxon>Bacillota</taxon>
        <taxon>Bacilli</taxon>
        <taxon>Lactobacillales</taxon>
        <taxon>Lactobacillaceae</taxon>
        <taxon>Ligilactobacillus</taxon>
    </lineage>
</organism>
<dbReference type="SUPFAM" id="SSF46785">
    <property type="entry name" value="Winged helix' DNA-binding domain"/>
    <property type="match status" value="1"/>
</dbReference>
<name>A0A0R2KCU3_9LACO</name>
<reference evidence="5 7" key="1">
    <citation type="journal article" date="2015" name="Genome Announc.">
        <title>Expanding the biotechnology potential of lactobacilli through comparative genomics of 213 strains and associated genera.</title>
        <authorList>
            <person name="Sun Z."/>
            <person name="Harris H.M."/>
            <person name="McCann A."/>
            <person name="Guo C."/>
            <person name="Argimon S."/>
            <person name="Zhang W."/>
            <person name="Yang X."/>
            <person name="Jeffery I.B."/>
            <person name="Cooney J.C."/>
            <person name="Kagawa T.F."/>
            <person name="Liu W."/>
            <person name="Song Y."/>
            <person name="Salvetti E."/>
            <person name="Wrobel A."/>
            <person name="Rasinkangas P."/>
            <person name="Parkhill J."/>
            <person name="Rea M.C."/>
            <person name="O'Sullivan O."/>
            <person name="Ritari J."/>
            <person name="Douillard F.P."/>
            <person name="Paul Ross R."/>
            <person name="Yang R."/>
            <person name="Briner A.E."/>
            <person name="Felis G.E."/>
            <person name="de Vos W.M."/>
            <person name="Barrangou R."/>
            <person name="Klaenhammer T.R."/>
            <person name="Caufield P.W."/>
            <person name="Cui Y."/>
            <person name="Zhang H."/>
            <person name="O'Toole P.W."/>
        </authorList>
    </citation>
    <scope>NUCLEOTIDE SEQUENCE [LARGE SCALE GENOMIC DNA]</scope>
    <source>
        <strain evidence="5 7">DSM 15353</strain>
    </source>
</reference>